<proteinExistence type="predicted"/>
<evidence type="ECO:0000313" key="3">
    <source>
        <dbReference type="Proteomes" id="UP001108089"/>
    </source>
</evidence>
<organism evidence="2 3">
    <name type="scientific">Gordonia tangerina</name>
    <dbReference type="NCBI Taxonomy" id="2911060"/>
    <lineage>
        <taxon>Bacteria</taxon>
        <taxon>Bacillati</taxon>
        <taxon>Actinomycetota</taxon>
        <taxon>Actinomycetes</taxon>
        <taxon>Mycobacteriales</taxon>
        <taxon>Gordoniaceae</taxon>
        <taxon>Gordonia</taxon>
    </lineage>
</organism>
<gene>
    <name evidence="2" type="ORF">L1892_11500</name>
</gene>
<comment type="caution">
    <text evidence="2">The sequence shown here is derived from an EMBL/GenBank/DDBJ whole genome shotgun (WGS) entry which is preliminary data.</text>
</comment>
<dbReference type="CDD" id="cd04301">
    <property type="entry name" value="NAT_SF"/>
    <property type="match status" value="1"/>
</dbReference>
<accession>A0ABS9DL52</accession>
<feature type="domain" description="N-acetyltransferase" evidence="1">
    <location>
        <begin position="13"/>
        <end position="165"/>
    </location>
</feature>
<name>A0ABS9DL52_9ACTN</name>
<protein>
    <submittedName>
        <fullName evidence="2">N-acetyltransferase</fullName>
    </submittedName>
</protein>
<evidence type="ECO:0000259" key="1">
    <source>
        <dbReference type="PROSITE" id="PS51186"/>
    </source>
</evidence>
<sequence>MTLTLTNGNIGEHACRPEVDADRRGIDDLVAAAFGRRAEADLVSALRRDRAAWIPQLSFVAVDDADCVAAYALLTRCRVGDRAALALAPCAVWPSMQNSGLGTLVTRAALDAARGRVEAGAEENLVVVLGHPGFYPRFGFRRASEVGVAAPFEVPDEALMFLALDPTRSTPAGMIDYPPAFGV</sequence>
<dbReference type="Proteomes" id="UP001108089">
    <property type="component" value="Unassembled WGS sequence"/>
</dbReference>
<dbReference type="EMBL" id="JAKGCU010000008">
    <property type="protein sequence ID" value="MCF3938999.1"/>
    <property type="molecule type" value="Genomic_DNA"/>
</dbReference>
<dbReference type="InterPro" id="IPR000182">
    <property type="entry name" value="GNAT_dom"/>
</dbReference>
<keyword evidence="3" id="KW-1185">Reference proteome</keyword>
<reference evidence="2" key="1">
    <citation type="submission" date="2022-01" db="EMBL/GenBank/DDBJ databases">
        <title>Gordonia xiamenensis sp. nov., isolated from surface seawater in Xiamen.</title>
        <authorList>
            <person name="He Y.F."/>
        </authorList>
    </citation>
    <scope>NUCLEOTIDE SEQUENCE</scope>
    <source>
        <strain evidence="2">GW1C4-4</strain>
    </source>
</reference>
<dbReference type="RefSeq" id="WP_235723719.1">
    <property type="nucleotide sequence ID" value="NZ_JAKGCU010000008.1"/>
</dbReference>
<dbReference type="SUPFAM" id="SSF55729">
    <property type="entry name" value="Acyl-CoA N-acyltransferases (Nat)"/>
    <property type="match status" value="1"/>
</dbReference>
<dbReference type="PROSITE" id="PS51186">
    <property type="entry name" value="GNAT"/>
    <property type="match status" value="1"/>
</dbReference>
<dbReference type="Pfam" id="PF00583">
    <property type="entry name" value="Acetyltransf_1"/>
    <property type="match status" value="1"/>
</dbReference>
<evidence type="ECO:0000313" key="2">
    <source>
        <dbReference type="EMBL" id="MCF3938999.1"/>
    </source>
</evidence>
<dbReference type="Gene3D" id="3.40.630.30">
    <property type="match status" value="1"/>
</dbReference>
<dbReference type="InterPro" id="IPR016181">
    <property type="entry name" value="Acyl_CoA_acyltransferase"/>
</dbReference>